<evidence type="ECO:0000313" key="1">
    <source>
        <dbReference type="EMBL" id="CAH3189811.1"/>
    </source>
</evidence>
<protein>
    <submittedName>
        <fullName evidence="1">Uncharacterized protein</fullName>
    </submittedName>
</protein>
<organism evidence="1 2">
    <name type="scientific">Porites evermanni</name>
    <dbReference type="NCBI Taxonomy" id="104178"/>
    <lineage>
        <taxon>Eukaryota</taxon>
        <taxon>Metazoa</taxon>
        <taxon>Cnidaria</taxon>
        <taxon>Anthozoa</taxon>
        <taxon>Hexacorallia</taxon>
        <taxon>Scleractinia</taxon>
        <taxon>Fungiina</taxon>
        <taxon>Poritidae</taxon>
        <taxon>Porites</taxon>
    </lineage>
</organism>
<name>A0ABN8SDN4_9CNID</name>
<gene>
    <name evidence="1" type="ORF">PEVE_00019772</name>
</gene>
<accession>A0ABN8SDN4</accession>
<keyword evidence="2" id="KW-1185">Reference proteome</keyword>
<reference evidence="1 2" key="1">
    <citation type="submission" date="2022-05" db="EMBL/GenBank/DDBJ databases">
        <authorList>
            <consortium name="Genoscope - CEA"/>
            <person name="William W."/>
        </authorList>
    </citation>
    <scope>NUCLEOTIDE SEQUENCE [LARGE SCALE GENOMIC DNA]</scope>
</reference>
<comment type="caution">
    <text evidence="1">The sequence shown here is derived from an EMBL/GenBank/DDBJ whole genome shotgun (WGS) entry which is preliminary data.</text>
</comment>
<proteinExistence type="predicted"/>
<evidence type="ECO:0000313" key="2">
    <source>
        <dbReference type="Proteomes" id="UP001159427"/>
    </source>
</evidence>
<dbReference type="Proteomes" id="UP001159427">
    <property type="component" value="Unassembled WGS sequence"/>
</dbReference>
<sequence>MSSPTDEEVHRYIQEIVRGNKGVRKRLEKDVRAMCAMLSTLVEDVYKKAAKERDLAQRLRRSFKDIYGSLKLHLKFHLGDAAEITELNRLGQEIGLTKEEQNALPEEKCAIDPGSKILEIVSIILQRKGKGTRRREKGSESHANTVMSRAKVWFSTLEAKNTFKPKVLTHVSHNGKWFVGSSMAVSHFLRPLCLYKRISYFKQGLKKAVVKFQPIETEDNIHWNSSSFWFKPVGYKTEKRPCQNCMVMFQNLSGFLGSRDNLREEGVGETILAACAEYVPTNQCLPDVAESDIEAVNVVLTNFRDKCSLYFEKFPENVSKCDSAYES</sequence>
<dbReference type="EMBL" id="CALNXI010002663">
    <property type="protein sequence ID" value="CAH3189811.1"/>
    <property type="molecule type" value="Genomic_DNA"/>
</dbReference>